<evidence type="ECO:0000259" key="17">
    <source>
        <dbReference type="Pfam" id="PF01467"/>
    </source>
</evidence>
<evidence type="ECO:0000256" key="16">
    <source>
        <dbReference type="SAM" id="MobiDB-lite"/>
    </source>
</evidence>
<dbReference type="GO" id="GO:0000309">
    <property type="term" value="F:nicotinamide-nucleotide adenylyltransferase activity"/>
    <property type="evidence" value="ECO:0007669"/>
    <property type="project" value="UniProtKB-EC"/>
</dbReference>
<comment type="catalytic activity">
    <reaction evidence="13 15">
        <text>nicotinate beta-D-ribonucleotide + ATP + H(+) = deamido-NAD(+) + diphosphate</text>
        <dbReference type="Rhea" id="RHEA:22860"/>
        <dbReference type="ChEBI" id="CHEBI:15378"/>
        <dbReference type="ChEBI" id="CHEBI:30616"/>
        <dbReference type="ChEBI" id="CHEBI:33019"/>
        <dbReference type="ChEBI" id="CHEBI:57502"/>
        <dbReference type="ChEBI" id="CHEBI:58437"/>
        <dbReference type="EC" id="2.7.7.18"/>
    </reaction>
</comment>
<keyword evidence="8 15" id="KW-0548">Nucleotidyltransferase</keyword>
<dbReference type="EMBL" id="KN822956">
    <property type="protein sequence ID" value="KIO32227.1"/>
    <property type="molecule type" value="Genomic_DNA"/>
</dbReference>
<evidence type="ECO:0000256" key="8">
    <source>
        <dbReference type="ARBA" id="ARBA00022695"/>
    </source>
</evidence>
<comment type="pathway">
    <text evidence="3">Cofactor biosynthesis; NAD(+) biosynthesis; deamido-NAD(+) from nicotinate D-ribonucleotide: step 1/1.</text>
</comment>
<dbReference type="CDD" id="cd09286">
    <property type="entry name" value="NMNAT_Eukarya"/>
    <property type="match status" value="1"/>
</dbReference>
<sequence>MQPQMQALSVQSYNNDSPPFTGSTHLNNDAIPLFELDVGEEQPFQANSSFRLAAVPRNGAALRPIPVLSRAASHITSPAPGRTPLTTPTPGTQDKASPPRIPESLRSMSEYTDLDRPSRIASPINLTNDISQYNFPRHRLAPQMQDESKIPLVIVACGSFSPPTYLHLRMFEMAKDAVDAEEKYEILGGYYSPVSDTYKKSGLAPAIHRVRMCELAVDQTSSWLMVDPWEASQPDYTRTALVLEHFDEQLNGTGGIALQDGKKKRIKILLLAGGDLIESFGEPGVWSEPDLHIILGRFGCLIIERTGADVWAFLLSHDILYQHRKNVIVAKQLIYNDISSTKVRLFVKRGMSIKFLLPNSVIQYIYDHKLYADPKITEPPLKSV</sequence>
<feature type="domain" description="Cytidyltransferase-like" evidence="17">
    <location>
        <begin position="155"/>
        <end position="344"/>
    </location>
</feature>
<dbReference type="EC" id="2.7.7.1" evidence="15"/>
<evidence type="ECO:0000256" key="10">
    <source>
        <dbReference type="ARBA" id="ARBA00022840"/>
    </source>
</evidence>
<dbReference type="UniPathway" id="UPA00253">
    <property type="reaction ID" value="UER00332"/>
</dbReference>
<dbReference type="InterPro" id="IPR051182">
    <property type="entry name" value="Euk_NMN_adenylyltrnsfrase"/>
</dbReference>
<dbReference type="Gene3D" id="3.40.50.620">
    <property type="entry name" value="HUPs"/>
    <property type="match status" value="1"/>
</dbReference>
<keyword evidence="9 15" id="KW-0547">Nucleotide-binding</keyword>
<evidence type="ECO:0000256" key="11">
    <source>
        <dbReference type="ARBA" id="ARBA00023027"/>
    </source>
</evidence>
<keyword evidence="11 15" id="KW-0520">NAD</keyword>
<dbReference type="Proteomes" id="UP000054248">
    <property type="component" value="Unassembled WGS sequence"/>
</dbReference>
<evidence type="ECO:0000256" key="15">
    <source>
        <dbReference type="RuleBase" id="RU362021"/>
    </source>
</evidence>
<keyword evidence="19" id="KW-1185">Reference proteome</keyword>
<evidence type="ECO:0000256" key="4">
    <source>
        <dbReference type="ARBA" id="ARBA00007064"/>
    </source>
</evidence>
<evidence type="ECO:0000256" key="1">
    <source>
        <dbReference type="ARBA" id="ARBA00004123"/>
    </source>
</evidence>
<proteinExistence type="inferred from homology"/>
<evidence type="ECO:0000313" key="18">
    <source>
        <dbReference type="EMBL" id="KIO32227.1"/>
    </source>
</evidence>
<keyword evidence="7 15" id="KW-0808">Transferase</keyword>
<protein>
    <recommendedName>
        <fullName evidence="15">Nicotinamide-nucleotide adenylyltransferase</fullName>
        <ecNumber evidence="15">2.7.7.1</ecNumber>
        <ecNumber evidence="15">2.7.7.18</ecNumber>
    </recommendedName>
</protein>
<dbReference type="SUPFAM" id="SSF52374">
    <property type="entry name" value="Nucleotidylyl transferase"/>
    <property type="match status" value="1"/>
</dbReference>
<dbReference type="HOGENOM" id="CLU_033366_5_1_1"/>
<dbReference type="GO" id="GO:0005524">
    <property type="term" value="F:ATP binding"/>
    <property type="evidence" value="ECO:0007669"/>
    <property type="project" value="UniProtKB-KW"/>
</dbReference>
<dbReference type="NCBIfam" id="TIGR00482">
    <property type="entry name" value="nicotinate (nicotinamide) nucleotide adenylyltransferase"/>
    <property type="match status" value="1"/>
</dbReference>
<dbReference type="PANTHER" id="PTHR12039">
    <property type="entry name" value="NICOTINAMIDE MONONUCLEOTIDE ADENYLYLTRANSFERASE"/>
    <property type="match status" value="1"/>
</dbReference>
<evidence type="ECO:0000256" key="14">
    <source>
        <dbReference type="ARBA" id="ARBA00049001"/>
    </source>
</evidence>
<evidence type="ECO:0000256" key="2">
    <source>
        <dbReference type="ARBA" id="ARBA00004658"/>
    </source>
</evidence>
<keyword evidence="6 15" id="KW-0662">Pyridine nucleotide biosynthesis</keyword>
<organism evidence="18 19">
    <name type="scientific">Tulasnella calospora MUT 4182</name>
    <dbReference type="NCBI Taxonomy" id="1051891"/>
    <lineage>
        <taxon>Eukaryota</taxon>
        <taxon>Fungi</taxon>
        <taxon>Dikarya</taxon>
        <taxon>Basidiomycota</taxon>
        <taxon>Agaricomycotina</taxon>
        <taxon>Agaricomycetes</taxon>
        <taxon>Cantharellales</taxon>
        <taxon>Tulasnellaceae</taxon>
        <taxon>Tulasnella</taxon>
    </lineage>
</organism>
<dbReference type="InterPro" id="IPR004821">
    <property type="entry name" value="Cyt_trans-like"/>
</dbReference>
<dbReference type="Pfam" id="PF01467">
    <property type="entry name" value="CTP_transf_like"/>
    <property type="match status" value="1"/>
</dbReference>
<comment type="pathway">
    <text evidence="2 15">Cofactor biosynthesis; NAD(+) biosynthesis; NAD(+) from nicotinamide D-ribonucleotide: step 1/1.</text>
</comment>
<dbReference type="InterPro" id="IPR045094">
    <property type="entry name" value="NMNAT_euk"/>
</dbReference>
<dbReference type="FunFam" id="3.40.50.620:FF:000074">
    <property type="entry name" value="Nicotinamide-nucleotide adenylyltransferase"/>
    <property type="match status" value="1"/>
</dbReference>
<accession>A0A0C3MEQ0</accession>
<dbReference type="GO" id="GO:0005634">
    <property type="term" value="C:nucleus"/>
    <property type="evidence" value="ECO:0007669"/>
    <property type="project" value="UniProtKB-SubCell"/>
</dbReference>
<feature type="region of interest" description="Disordered" evidence="16">
    <location>
        <begin position="72"/>
        <end position="103"/>
    </location>
</feature>
<dbReference type="EC" id="2.7.7.18" evidence="15"/>
<evidence type="ECO:0000256" key="13">
    <source>
        <dbReference type="ARBA" id="ARBA00048721"/>
    </source>
</evidence>
<dbReference type="GO" id="GO:0004515">
    <property type="term" value="F:nicotinate-nucleotide adenylyltransferase activity"/>
    <property type="evidence" value="ECO:0007669"/>
    <property type="project" value="UniProtKB-EC"/>
</dbReference>
<name>A0A0C3MEQ0_9AGAM</name>
<dbReference type="InterPro" id="IPR005248">
    <property type="entry name" value="NadD/NMNAT"/>
</dbReference>
<feature type="compositionally biased region" description="Low complexity" evidence="16">
    <location>
        <begin position="78"/>
        <end position="92"/>
    </location>
</feature>
<dbReference type="GO" id="GO:0009435">
    <property type="term" value="P:NAD+ biosynthetic process"/>
    <property type="evidence" value="ECO:0007669"/>
    <property type="project" value="UniProtKB-UniPathway"/>
</dbReference>
<dbReference type="PANTHER" id="PTHR12039:SF0">
    <property type="entry name" value="NICOTINAMIDE-NUCLEOTIDE ADENYLYLTRANSFERASE"/>
    <property type="match status" value="1"/>
</dbReference>
<evidence type="ECO:0000256" key="5">
    <source>
        <dbReference type="ARBA" id="ARBA00022553"/>
    </source>
</evidence>
<evidence type="ECO:0000256" key="12">
    <source>
        <dbReference type="ARBA" id="ARBA00023242"/>
    </source>
</evidence>
<dbReference type="OrthoDB" id="422187at2759"/>
<comment type="subcellular location">
    <subcellularLocation>
        <location evidence="1">Nucleus</location>
    </subcellularLocation>
</comment>
<evidence type="ECO:0000256" key="9">
    <source>
        <dbReference type="ARBA" id="ARBA00022741"/>
    </source>
</evidence>
<keyword evidence="12" id="KW-0539">Nucleus</keyword>
<reference evidence="19" key="2">
    <citation type="submission" date="2015-01" db="EMBL/GenBank/DDBJ databases">
        <title>Evolutionary Origins and Diversification of the Mycorrhizal Mutualists.</title>
        <authorList>
            <consortium name="DOE Joint Genome Institute"/>
            <consortium name="Mycorrhizal Genomics Consortium"/>
            <person name="Kohler A."/>
            <person name="Kuo A."/>
            <person name="Nagy L.G."/>
            <person name="Floudas D."/>
            <person name="Copeland A."/>
            <person name="Barry K.W."/>
            <person name="Cichocki N."/>
            <person name="Veneault-Fourrey C."/>
            <person name="LaButti K."/>
            <person name="Lindquist E.A."/>
            <person name="Lipzen A."/>
            <person name="Lundell T."/>
            <person name="Morin E."/>
            <person name="Murat C."/>
            <person name="Riley R."/>
            <person name="Ohm R."/>
            <person name="Sun H."/>
            <person name="Tunlid A."/>
            <person name="Henrissat B."/>
            <person name="Grigoriev I.V."/>
            <person name="Hibbett D.S."/>
            <person name="Martin F."/>
        </authorList>
    </citation>
    <scope>NUCLEOTIDE SEQUENCE [LARGE SCALE GENOMIC DNA]</scope>
    <source>
        <strain evidence="19">MUT 4182</strain>
    </source>
</reference>
<dbReference type="InterPro" id="IPR014729">
    <property type="entry name" value="Rossmann-like_a/b/a_fold"/>
</dbReference>
<keyword evidence="5" id="KW-0597">Phosphoprotein</keyword>
<keyword evidence="10 15" id="KW-0067">ATP-binding</keyword>
<comment type="catalytic activity">
    <reaction evidence="14 15">
        <text>beta-nicotinamide D-ribonucleotide + ATP + H(+) = diphosphate + NAD(+)</text>
        <dbReference type="Rhea" id="RHEA:21360"/>
        <dbReference type="ChEBI" id="CHEBI:14649"/>
        <dbReference type="ChEBI" id="CHEBI:15378"/>
        <dbReference type="ChEBI" id="CHEBI:30616"/>
        <dbReference type="ChEBI" id="CHEBI:33019"/>
        <dbReference type="ChEBI" id="CHEBI:57540"/>
        <dbReference type="EC" id="2.7.7.1"/>
    </reaction>
</comment>
<evidence type="ECO:0000313" key="19">
    <source>
        <dbReference type="Proteomes" id="UP000054248"/>
    </source>
</evidence>
<feature type="region of interest" description="Disordered" evidence="16">
    <location>
        <begin position="1"/>
        <end position="23"/>
    </location>
</feature>
<dbReference type="AlphaFoldDB" id="A0A0C3MEQ0"/>
<evidence type="ECO:0000256" key="7">
    <source>
        <dbReference type="ARBA" id="ARBA00022679"/>
    </source>
</evidence>
<dbReference type="STRING" id="1051891.A0A0C3MEQ0"/>
<evidence type="ECO:0000256" key="6">
    <source>
        <dbReference type="ARBA" id="ARBA00022642"/>
    </source>
</evidence>
<reference evidence="18 19" key="1">
    <citation type="submission" date="2014-04" db="EMBL/GenBank/DDBJ databases">
        <authorList>
            <consortium name="DOE Joint Genome Institute"/>
            <person name="Kuo A."/>
            <person name="Girlanda M."/>
            <person name="Perotto S."/>
            <person name="Kohler A."/>
            <person name="Nagy L.G."/>
            <person name="Floudas D."/>
            <person name="Copeland A."/>
            <person name="Barry K.W."/>
            <person name="Cichocki N."/>
            <person name="Veneault-Fourrey C."/>
            <person name="LaButti K."/>
            <person name="Lindquist E.A."/>
            <person name="Lipzen A."/>
            <person name="Lundell T."/>
            <person name="Morin E."/>
            <person name="Murat C."/>
            <person name="Sun H."/>
            <person name="Tunlid A."/>
            <person name="Henrissat B."/>
            <person name="Grigoriev I.V."/>
            <person name="Hibbett D.S."/>
            <person name="Martin F."/>
            <person name="Nordberg H.P."/>
            <person name="Cantor M.N."/>
            <person name="Hua S.X."/>
        </authorList>
    </citation>
    <scope>NUCLEOTIDE SEQUENCE [LARGE SCALE GENOMIC DNA]</scope>
    <source>
        <strain evidence="18 19">MUT 4182</strain>
    </source>
</reference>
<gene>
    <name evidence="18" type="ORF">M407DRAFT_241504</name>
</gene>
<comment type="similarity">
    <text evidence="4 15">Belongs to the eukaryotic NMN adenylyltransferase family.</text>
</comment>
<evidence type="ECO:0000256" key="3">
    <source>
        <dbReference type="ARBA" id="ARBA00005019"/>
    </source>
</evidence>